<organism evidence="3 4">
    <name type="scientific">Camelina sativa</name>
    <name type="common">False flax</name>
    <name type="synonym">Myagrum sativum</name>
    <dbReference type="NCBI Taxonomy" id="90675"/>
    <lineage>
        <taxon>Eukaryota</taxon>
        <taxon>Viridiplantae</taxon>
        <taxon>Streptophyta</taxon>
        <taxon>Embryophyta</taxon>
        <taxon>Tracheophyta</taxon>
        <taxon>Spermatophyta</taxon>
        <taxon>Magnoliopsida</taxon>
        <taxon>eudicotyledons</taxon>
        <taxon>Gunneridae</taxon>
        <taxon>Pentapetalae</taxon>
        <taxon>rosids</taxon>
        <taxon>malvids</taxon>
        <taxon>Brassicales</taxon>
        <taxon>Brassicaceae</taxon>
        <taxon>Camelineae</taxon>
        <taxon>Camelina</taxon>
    </lineage>
</organism>
<evidence type="ECO:0000259" key="2">
    <source>
        <dbReference type="Pfam" id="PF08646"/>
    </source>
</evidence>
<dbReference type="InterPro" id="IPR012340">
    <property type="entry name" value="NA-bd_OB-fold"/>
</dbReference>
<dbReference type="PANTHER" id="PTHR47165:SF4">
    <property type="entry name" value="OS03G0429900 PROTEIN"/>
    <property type="match status" value="1"/>
</dbReference>
<dbReference type="PANTHER" id="PTHR47165">
    <property type="entry name" value="OS03G0429900 PROTEIN"/>
    <property type="match status" value="1"/>
</dbReference>
<keyword evidence="3" id="KW-1185">Reference proteome</keyword>
<reference evidence="3" key="1">
    <citation type="journal article" date="2014" name="Nat. Commun.">
        <title>The emerging biofuel crop Camelina sativa retains a highly undifferentiated hexaploid genome structure.</title>
        <authorList>
            <person name="Kagale S."/>
            <person name="Koh C."/>
            <person name="Nixon J."/>
            <person name="Bollina V."/>
            <person name="Clarke W.E."/>
            <person name="Tuteja R."/>
            <person name="Spillane C."/>
            <person name="Robinson S.J."/>
            <person name="Links M.G."/>
            <person name="Clarke C."/>
            <person name="Higgins E.E."/>
            <person name="Huebert T."/>
            <person name="Sharpe A.G."/>
            <person name="Parkin I.A."/>
        </authorList>
    </citation>
    <scope>NUCLEOTIDE SEQUENCE [LARGE SCALE GENOMIC DNA]</scope>
    <source>
        <strain evidence="3">cv. DH55</strain>
    </source>
</reference>
<evidence type="ECO:0000313" key="3">
    <source>
        <dbReference type="Proteomes" id="UP000694864"/>
    </source>
</evidence>
<dbReference type="InterPro" id="IPR013955">
    <property type="entry name" value="Rep_factor-A_C"/>
</dbReference>
<evidence type="ECO:0000259" key="1">
    <source>
        <dbReference type="Pfam" id="PF02721"/>
    </source>
</evidence>
<sequence length="388" mass="43519">MSNVDVVAISAEANYVSFDGLRLVRSSQQVVGRLLRFWDARNVKNDNEFMGIILLLLDEKCSVINAFIPSAYASQFRHVLGEGVIFNVGGFEVGRCQRLYKITDHPYVIRFLPATSIEREKFMLRNFDDLQVLANTNSELPDVVGQICFVQGSNLNDSTSTQRLVVRYRMDTSVIVYLSLWDDVAATFRAHFSSGDTMNSVMLVTTVNPKMFGGNLYLNSTSATRFFFDTDIQPIKQFSNRMGIKSEEAFTRADTSAGIRKKKLVSIHELHEFISKSHEQTQDADFLCNAKVVGVVRKNGWSFVSCTGCSRKLDKVGNALRCNKCVSPTVTGVVRYRVELAVEDGHDRETFVVFDDEMTKLITKIAATLILEDGDGGNKDEYQAVLKT</sequence>
<evidence type="ECO:0000313" key="4">
    <source>
        <dbReference type="RefSeq" id="XP_010503464.1"/>
    </source>
</evidence>
<protein>
    <submittedName>
        <fullName evidence="4">Probable replication factor A 73 kDa subunit isoform X1</fullName>
    </submittedName>
</protein>
<dbReference type="Pfam" id="PF08646">
    <property type="entry name" value="Rep_fac-A_C"/>
    <property type="match status" value="1"/>
</dbReference>
<name>A0ABM0YN27_CAMSA</name>
<dbReference type="Pfam" id="PF02721">
    <property type="entry name" value="DUF223"/>
    <property type="match status" value="1"/>
</dbReference>
<feature type="domain" description="Replication factor A C-terminal" evidence="2">
    <location>
        <begin position="290"/>
        <end position="385"/>
    </location>
</feature>
<gene>
    <name evidence="4" type="primary">LOC104780646</name>
</gene>
<feature type="domain" description="Replication protein A 70 kDa DNA-binding subunit B/D first OB fold" evidence="1">
    <location>
        <begin position="30"/>
        <end position="118"/>
    </location>
</feature>
<dbReference type="CDD" id="cd04480">
    <property type="entry name" value="RPA1_DBD_A_like"/>
    <property type="match status" value="1"/>
</dbReference>
<accession>A0ABM0YN27</accession>
<dbReference type="RefSeq" id="XP_010503464.1">
    <property type="nucleotide sequence ID" value="XM_010505162.2"/>
</dbReference>
<dbReference type="GeneID" id="104780646"/>
<reference evidence="4" key="2">
    <citation type="submission" date="2025-08" db="UniProtKB">
        <authorList>
            <consortium name="RefSeq"/>
        </authorList>
    </citation>
    <scope>IDENTIFICATION</scope>
    <source>
        <tissue evidence="4">Leaf</tissue>
    </source>
</reference>
<dbReference type="Proteomes" id="UP000694864">
    <property type="component" value="Chromosome 4"/>
</dbReference>
<dbReference type="Gene3D" id="2.40.50.140">
    <property type="entry name" value="Nucleic acid-binding proteins"/>
    <property type="match status" value="3"/>
</dbReference>
<proteinExistence type="predicted"/>
<dbReference type="InterPro" id="IPR003871">
    <property type="entry name" value="RFA1B/D_OB_1st"/>
</dbReference>
<dbReference type="SUPFAM" id="SSF50249">
    <property type="entry name" value="Nucleic acid-binding proteins"/>
    <property type="match status" value="2"/>
</dbReference>